<dbReference type="EMBL" id="JBHRVA010000002">
    <property type="protein sequence ID" value="MFC3301390.1"/>
    <property type="molecule type" value="Genomic_DNA"/>
</dbReference>
<dbReference type="InterPro" id="IPR045121">
    <property type="entry name" value="CoAse"/>
</dbReference>
<evidence type="ECO:0000256" key="4">
    <source>
        <dbReference type="ARBA" id="ARBA00022801"/>
    </source>
</evidence>
<dbReference type="InterPro" id="IPR015797">
    <property type="entry name" value="NUDIX_hydrolase-like_dom_sf"/>
</dbReference>
<evidence type="ECO:0000256" key="2">
    <source>
        <dbReference type="ARBA" id="ARBA00001946"/>
    </source>
</evidence>
<gene>
    <name evidence="8" type="ORF">ACFONP_01425</name>
</gene>
<comment type="caution">
    <text evidence="8">The sequence shown here is derived from an EMBL/GenBank/DDBJ whole genome shotgun (WGS) entry which is preliminary data.</text>
</comment>
<dbReference type="EC" id="3.6.1.55" evidence="8"/>
<dbReference type="InterPro" id="IPR000086">
    <property type="entry name" value="NUDIX_hydrolase_dom"/>
</dbReference>
<comment type="cofactor">
    <cofactor evidence="1">
        <name>Mn(2+)</name>
        <dbReference type="ChEBI" id="CHEBI:29035"/>
    </cofactor>
</comment>
<dbReference type="CDD" id="cd03426">
    <property type="entry name" value="NUDIX_CoAse_Nudt7"/>
    <property type="match status" value="1"/>
</dbReference>
<dbReference type="Proteomes" id="UP001595607">
    <property type="component" value="Unassembled WGS sequence"/>
</dbReference>
<keyword evidence="9" id="KW-1185">Reference proteome</keyword>
<feature type="domain" description="Nudix hydrolase" evidence="7">
    <location>
        <begin position="42"/>
        <end position="179"/>
    </location>
</feature>
<keyword evidence="6" id="KW-0464">Manganese</keyword>
<evidence type="ECO:0000313" key="9">
    <source>
        <dbReference type="Proteomes" id="UP001595607"/>
    </source>
</evidence>
<dbReference type="PANTHER" id="PTHR12992:SF11">
    <property type="entry name" value="MITOCHONDRIAL COENZYME A DIPHOSPHATASE NUDT8"/>
    <property type="match status" value="1"/>
</dbReference>
<evidence type="ECO:0000256" key="5">
    <source>
        <dbReference type="ARBA" id="ARBA00022842"/>
    </source>
</evidence>
<sequence>MNDWQERLRRSFSSPHAARDRRLFDELNPGLDHTPILREPPKRPRPAAVMIGVRDIAEPTVVLTLRAPTMPSHAGQISLPGGTPKEDDDGLIGTALRETHEEVGVPAEAVSVLGNYGLHYGGLGYVVTPVIGIIDGNVPIEACPREVSEVFEVPLSAIADPGNHVIQEREFSGVPYNMFAVPVLDTAGQHRNIWGLTAGILRTLSDAIHDDA</sequence>
<keyword evidence="4 8" id="KW-0378">Hydrolase</keyword>
<name>A0ABV7M7J2_9PROT</name>
<protein>
    <submittedName>
        <fullName evidence="8">NUDIX hydrolase</fullName>
        <ecNumber evidence="8">3.6.1.55</ecNumber>
    </submittedName>
</protein>
<keyword evidence="3" id="KW-0479">Metal-binding</keyword>
<comment type="cofactor">
    <cofactor evidence="2">
        <name>Mg(2+)</name>
        <dbReference type="ChEBI" id="CHEBI:18420"/>
    </cofactor>
</comment>
<evidence type="ECO:0000259" key="7">
    <source>
        <dbReference type="PROSITE" id="PS51462"/>
    </source>
</evidence>
<keyword evidence="5" id="KW-0460">Magnesium</keyword>
<proteinExistence type="predicted"/>
<dbReference type="Gene3D" id="3.90.79.10">
    <property type="entry name" value="Nucleoside Triphosphate Pyrophosphohydrolase"/>
    <property type="match status" value="1"/>
</dbReference>
<dbReference type="PROSITE" id="PS51462">
    <property type="entry name" value="NUDIX"/>
    <property type="match status" value="1"/>
</dbReference>
<accession>A0ABV7M7J2</accession>
<evidence type="ECO:0000256" key="3">
    <source>
        <dbReference type="ARBA" id="ARBA00022723"/>
    </source>
</evidence>
<dbReference type="SUPFAM" id="SSF55811">
    <property type="entry name" value="Nudix"/>
    <property type="match status" value="1"/>
</dbReference>
<organism evidence="8 9">
    <name type="scientific">Parvularcula lutaonensis</name>
    <dbReference type="NCBI Taxonomy" id="491923"/>
    <lineage>
        <taxon>Bacteria</taxon>
        <taxon>Pseudomonadati</taxon>
        <taxon>Pseudomonadota</taxon>
        <taxon>Alphaproteobacteria</taxon>
        <taxon>Parvularculales</taxon>
        <taxon>Parvularculaceae</taxon>
        <taxon>Parvularcula</taxon>
    </lineage>
</organism>
<evidence type="ECO:0000256" key="6">
    <source>
        <dbReference type="ARBA" id="ARBA00023211"/>
    </source>
</evidence>
<evidence type="ECO:0000313" key="8">
    <source>
        <dbReference type="EMBL" id="MFC3301390.1"/>
    </source>
</evidence>
<dbReference type="Pfam" id="PF00293">
    <property type="entry name" value="NUDIX"/>
    <property type="match status" value="1"/>
</dbReference>
<evidence type="ECO:0000256" key="1">
    <source>
        <dbReference type="ARBA" id="ARBA00001936"/>
    </source>
</evidence>
<dbReference type="PANTHER" id="PTHR12992">
    <property type="entry name" value="NUDIX HYDROLASE"/>
    <property type="match status" value="1"/>
</dbReference>
<dbReference type="RefSeq" id="WP_189572311.1">
    <property type="nucleotide sequence ID" value="NZ_BMXU01000001.1"/>
</dbReference>
<dbReference type="GO" id="GO:0035539">
    <property type="term" value="F:8-oxo-7,8-dihydrodeoxyguanosine triphosphate pyrophosphatase activity"/>
    <property type="evidence" value="ECO:0007669"/>
    <property type="project" value="UniProtKB-EC"/>
</dbReference>
<reference evidence="9" key="1">
    <citation type="journal article" date="2019" name="Int. J. Syst. Evol. Microbiol.">
        <title>The Global Catalogue of Microorganisms (GCM) 10K type strain sequencing project: providing services to taxonomists for standard genome sequencing and annotation.</title>
        <authorList>
            <consortium name="The Broad Institute Genomics Platform"/>
            <consortium name="The Broad Institute Genome Sequencing Center for Infectious Disease"/>
            <person name="Wu L."/>
            <person name="Ma J."/>
        </authorList>
    </citation>
    <scope>NUCLEOTIDE SEQUENCE [LARGE SCALE GENOMIC DNA]</scope>
    <source>
        <strain evidence="9">KCTC 22245</strain>
    </source>
</reference>